<accession>A0A0C3LJC3</accession>
<proteinExistence type="predicted"/>
<dbReference type="EMBL" id="KN822944">
    <property type="protein sequence ID" value="KIO34178.1"/>
    <property type="molecule type" value="Genomic_DNA"/>
</dbReference>
<organism evidence="1 2">
    <name type="scientific">Tulasnella calospora MUT 4182</name>
    <dbReference type="NCBI Taxonomy" id="1051891"/>
    <lineage>
        <taxon>Eukaryota</taxon>
        <taxon>Fungi</taxon>
        <taxon>Dikarya</taxon>
        <taxon>Basidiomycota</taxon>
        <taxon>Agaricomycotina</taxon>
        <taxon>Agaricomycetes</taxon>
        <taxon>Cantharellales</taxon>
        <taxon>Tulasnellaceae</taxon>
        <taxon>Tulasnella</taxon>
    </lineage>
</organism>
<dbReference type="Proteomes" id="UP000054248">
    <property type="component" value="Unassembled WGS sequence"/>
</dbReference>
<sequence length="186" mass="19944">MSTANLTPEQQEVLSLIRMFENTGSSAAYLKHLEEVQSATTTVPQINENDEGLMKTPVEISIKANKPVKNHFTITVTTKGPPLSAPIFVGSGVGHATDVKDATFEGGSLSLISGITWKQIIAAGLMAWEVYMDNKAVMRFQGVARGGEVPGQNLDGIMSWCGNIANARNADRLRPLFGPTTIIGTQ</sequence>
<evidence type="ECO:0000313" key="1">
    <source>
        <dbReference type="EMBL" id="KIO34178.1"/>
    </source>
</evidence>
<evidence type="ECO:0000313" key="2">
    <source>
        <dbReference type="Proteomes" id="UP000054248"/>
    </source>
</evidence>
<protein>
    <submittedName>
        <fullName evidence="1">Uncharacterized protein</fullName>
    </submittedName>
</protein>
<reference evidence="2" key="2">
    <citation type="submission" date="2015-01" db="EMBL/GenBank/DDBJ databases">
        <title>Evolutionary Origins and Diversification of the Mycorrhizal Mutualists.</title>
        <authorList>
            <consortium name="DOE Joint Genome Institute"/>
            <consortium name="Mycorrhizal Genomics Consortium"/>
            <person name="Kohler A."/>
            <person name="Kuo A."/>
            <person name="Nagy L.G."/>
            <person name="Floudas D."/>
            <person name="Copeland A."/>
            <person name="Barry K.W."/>
            <person name="Cichocki N."/>
            <person name="Veneault-Fourrey C."/>
            <person name="LaButti K."/>
            <person name="Lindquist E.A."/>
            <person name="Lipzen A."/>
            <person name="Lundell T."/>
            <person name="Morin E."/>
            <person name="Murat C."/>
            <person name="Riley R."/>
            <person name="Ohm R."/>
            <person name="Sun H."/>
            <person name="Tunlid A."/>
            <person name="Henrissat B."/>
            <person name="Grigoriev I.V."/>
            <person name="Hibbett D.S."/>
            <person name="Martin F."/>
        </authorList>
    </citation>
    <scope>NUCLEOTIDE SEQUENCE [LARGE SCALE GENOMIC DNA]</scope>
    <source>
        <strain evidence="2">MUT 4182</strain>
    </source>
</reference>
<reference evidence="1 2" key="1">
    <citation type="submission" date="2014-04" db="EMBL/GenBank/DDBJ databases">
        <authorList>
            <consortium name="DOE Joint Genome Institute"/>
            <person name="Kuo A."/>
            <person name="Girlanda M."/>
            <person name="Perotto S."/>
            <person name="Kohler A."/>
            <person name="Nagy L.G."/>
            <person name="Floudas D."/>
            <person name="Copeland A."/>
            <person name="Barry K.W."/>
            <person name="Cichocki N."/>
            <person name="Veneault-Fourrey C."/>
            <person name="LaButti K."/>
            <person name="Lindquist E.A."/>
            <person name="Lipzen A."/>
            <person name="Lundell T."/>
            <person name="Morin E."/>
            <person name="Murat C."/>
            <person name="Sun H."/>
            <person name="Tunlid A."/>
            <person name="Henrissat B."/>
            <person name="Grigoriev I.V."/>
            <person name="Hibbett D.S."/>
            <person name="Martin F."/>
            <person name="Nordberg H.P."/>
            <person name="Cantor M.N."/>
            <person name="Hua S.X."/>
        </authorList>
    </citation>
    <scope>NUCLEOTIDE SEQUENCE [LARGE SCALE GENOMIC DNA]</scope>
    <source>
        <strain evidence="1 2">MUT 4182</strain>
    </source>
</reference>
<dbReference type="HOGENOM" id="CLU_1455415_0_0_1"/>
<name>A0A0C3LJC3_9AGAM</name>
<dbReference type="AlphaFoldDB" id="A0A0C3LJC3"/>
<dbReference type="OrthoDB" id="3234366at2759"/>
<gene>
    <name evidence="1" type="ORF">M407DRAFT_3626</name>
</gene>
<keyword evidence="2" id="KW-1185">Reference proteome</keyword>